<evidence type="ECO:0000259" key="13">
    <source>
        <dbReference type="Pfam" id="PF00275"/>
    </source>
</evidence>
<dbReference type="NCBIfam" id="TIGR01072">
    <property type="entry name" value="murA"/>
    <property type="match status" value="1"/>
</dbReference>
<dbReference type="UniPathway" id="UPA00219"/>
<evidence type="ECO:0000313" key="15">
    <source>
        <dbReference type="EMBL" id="SDE85329.1"/>
    </source>
</evidence>
<evidence type="ECO:0000256" key="4">
    <source>
        <dbReference type="ARBA" id="ARBA00022618"/>
    </source>
</evidence>
<dbReference type="SUPFAM" id="SSF55205">
    <property type="entry name" value="EPT/RTPC-like"/>
    <property type="match status" value="1"/>
</dbReference>
<proteinExistence type="inferred from homology"/>
<dbReference type="Proteomes" id="UP000321224">
    <property type="component" value="Unassembled WGS sequence"/>
</dbReference>
<evidence type="ECO:0000313" key="17">
    <source>
        <dbReference type="Proteomes" id="UP000321224"/>
    </source>
</evidence>
<evidence type="ECO:0000256" key="7">
    <source>
        <dbReference type="ARBA" id="ARBA00022984"/>
    </source>
</evidence>
<comment type="subcellular location">
    <subcellularLocation>
        <location evidence="1 12">Cytoplasm</location>
    </subcellularLocation>
</comment>
<protein>
    <recommendedName>
        <fullName evidence="12">UDP-N-acetylglucosamine 1-carboxyvinyltransferase</fullName>
        <ecNumber evidence="12">2.5.1.7</ecNumber>
    </recommendedName>
    <alternativeName>
        <fullName evidence="12">Enoylpyruvate transferase</fullName>
    </alternativeName>
    <alternativeName>
        <fullName evidence="12">UDP-N-acetylglucosamine enolpyruvyl transferase</fullName>
        <shortName evidence="12">EPT</shortName>
    </alternativeName>
</protein>
<comment type="caution">
    <text evidence="12">Lacks conserved residue(s) required for the propagation of feature annotation.</text>
</comment>
<dbReference type="GO" id="GO:0009252">
    <property type="term" value="P:peptidoglycan biosynthetic process"/>
    <property type="evidence" value="ECO:0007669"/>
    <property type="project" value="UniProtKB-UniRule"/>
</dbReference>
<comment type="catalytic activity">
    <reaction evidence="11 12">
        <text>phosphoenolpyruvate + UDP-N-acetyl-alpha-D-glucosamine = UDP-N-acetyl-3-O-(1-carboxyvinyl)-alpha-D-glucosamine + phosphate</text>
        <dbReference type="Rhea" id="RHEA:18681"/>
        <dbReference type="ChEBI" id="CHEBI:43474"/>
        <dbReference type="ChEBI" id="CHEBI:57705"/>
        <dbReference type="ChEBI" id="CHEBI:58702"/>
        <dbReference type="ChEBI" id="CHEBI:68483"/>
        <dbReference type="EC" id="2.5.1.7"/>
    </reaction>
</comment>
<keyword evidence="9 12" id="KW-0961">Cell wall biogenesis/degradation</keyword>
<gene>
    <name evidence="12 14" type="primary">murA</name>
    <name evidence="14" type="ORF">MVI01_39790</name>
    <name evidence="15" type="ORF">SAMN04488504_11394</name>
</gene>
<keyword evidence="6 12" id="KW-0133">Cell shape</keyword>
<evidence type="ECO:0000256" key="3">
    <source>
        <dbReference type="ARBA" id="ARBA00022490"/>
    </source>
</evidence>
<dbReference type="InterPro" id="IPR001986">
    <property type="entry name" value="Enolpyruvate_Tfrase_dom"/>
</dbReference>
<keyword evidence="4 12" id="KW-0132">Cell division</keyword>
<comment type="similarity">
    <text evidence="10 12">Belongs to the EPSP synthase family. MurA subfamily.</text>
</comment>
<dbReference type="PANTHER" id="PTHR43783:SF1">
    <property type="entry name" value="UDP-N-ACETYLGLUCOSAMINE 1-CARBOXYVINYLTRANSFERASE"/>
    <property type="match status" value="1"/>
</dbReference>
<feature type="binding site" evidence="12">
    <location>
        <position position="307"/>
    </location>
    <ligand>
        <name>UDP-N-acetyl-alpha-D-glucosamine</name>
        <dbReference type="ChEBI" id="CHEBI:57705"/>
    </ligand>
</feature>
<reference evidence="14 17" key="2">
    <citation type="submission" date="2019-07" db="EMBL/GenBank/DDBJ databases">
        <title>Whole genome shotgun sequence of Myxococcus virescens NBRC 100334.</title>
        <authorList>
            <person name="Hosoyama A."/>
            <person name="Uohara A."/>
            <person name="Ohji S."/>
            <person name="Ichikawa N."/>
        </authorList>
    </citation>
    <scope>NUCLEOTIDE SEQUENCE [LARGE SCALE GENOMIC DNA]</scope>
    <source>
        <strain evidence="14 17">NBRC 100334</strain>
    </source>
</reference>
<dbReference type="GO" id="GO:0071555">
    <property type="term" value="P:cell wall organization"/>
    <property type="evidence" value="ECO:0007669"/>
    <property type="project" value="UniProtKB-KW"/>
</dbReference>
<feature type="modified residue" description="2-(S-cysteinyl)pyruvic acid O-phosphothioketal" evidence="12">
    <location>
        <position position="119"/>
    </location>
</feature>
<accession>A0A511HFE9</accession>
<dbReference type="GO" id="GO:0005737">
    <property type="term" value="C:cytoplasm"/>
    <property type="evidence" value="ECO:0007669"/>
    <property type="project" value="UniProtKB-SubCell"/>
</dbReference>
<keyword evidence="5 12" id="KW-0808">Transferase</keyword>
<feature type="domain" description="Enolpyruvate transferase" evidence="13">
    <location>
        <begin position="7"/>
        <end position="408"/>
    </location>
</feature>
<keyword evidence="3 12" id="KW-0963">Cytoplasm</keyword>
<organism evidence="14 17">
    <name type="scientific">Myxococcus virescens</name>
    <dbReference type="NCBI Taxonomy" id="83456"/>
    <lineage>
        <taxon>Bacteria</taxon>
        <taxon>Pseudomonadati</taxon>
        <taxon>Myxococcota</taxon>
        <taxon>Myxococcia</taxon>
        <taxon>Myxococcales</taxon>
        <taxon>Cystobacterineae</taxon>
        <taxon>Myxococcaceae</taxon>
        <taxon>Myxococcus</taxon>
    </lineage>
</organism>
<keyword evidence="7 12" id="KW-0573">Peptidoglycan synthesis</keyword>
<dbReference type="InterPro" id="IPR013792">
    <property type="entry name" value="RNA3'P_cycl/enolpyr_Trfase_a/b"/>
</dbReference>
<dbReference type="Gene3D" id="3.65.10.10">
    <property type="entry name" value="Enolpyruvate transferase domain"/>
    <property type="match status" value="2"/>
</dbReference>
<feature type="binding site" evidence="12">
    <location>
        <begin position="124"/>
        <end position="128"/>
    </location>
    <ligand>
        <name>UDP-N-acetyl-alpha-D-glucosamine</name>
        <dbReference type="ChEBI" id="CHEBI:57705"/>
    </ligand>
</feature>
<dbReference type="InterPro" id="IPR005750">
    <property type="entry name" value="UDP_GlcNAc_COvinyl_MurA"/>
</dbReference>
<reference evidence="15 16" key="1">
    <citation type="submission" date="2016-10" db="EMBL/GenBank/DDBJ databases">
        <authorList>
            <person name="Varghese N."/>
            <person name="Submissions S."/>
        </authorList>
    </citation>
    <scope>NUCLEOTIDE SEQUENCE [LARGE SCALE GENOMIC DNA]</scope>
    <source>
        <strain evidence="15 16">DSM 2260</strain>
    </source>
</reference>
<feature type="binding site" evidence="12">
    <location>
        <position position="329"/>
    </location>
    <ligand>
        <name>UDP-N-acetyl-alpha-D-glucosamine</name>
        <dbReference type="ChEBI" id="CHEBI:57705"/>
    </ligand>
</feature>
<evidence type="ECO:0000313" key="14">
    <source>
        <dbReference type="EMBL" id="GEL72195.1"/>
    </source>
</evidence>
<evidence type="ECO:0000256" key="1">
    <source>
        <dbReference type="ARBA" id="ARBA00004496"/>
    </source>
</evidence>
<dbReference type="EMBL" id="FNAJ01000013">
    <property type="protein sequence ID" value="SDE85329.1"/>
    <property type="molecule type" value="Genomic_DNA"/>
</dbReference>
<evidence type="ECO:0000256" key="2">
    <source>
        <dbReference type="ARBA" id="ARBA00004752"/>
    </source>
</evidence>
<evidence type="ECO:0000256" key="5">
    <source>
        <dbReference type="ARBA" id="ARBA00022679"/>
    </source>
</evidence>
<comment type="pathway">
    <text evidence="2 12">Cell wall biogenesis; peptidoglycan biosynthesis.</text>
</comment>
<dbReference type="GO" id="GO:0051301">
    <property type="term" value="P:cell division"/>
    <property type="evidence" value="ECO:0007669"/>
    <property type="project" value="UniProtKB-KW"/>
</dbReference>
<dbReference type="Pfam" id="PF00275">
    <property type="entry name" value="EPSP_synthase"/>
    <property type="match status" value="1"/>
</dbReference>
<dbReference type="AlphaFoldDB" id="A0A511HFE9"/>
<dbReference type="GO" id="GO:0008760">
    <property type="term" value="F:UDP-N-acetylglucosamine 1-carboxyvinyltransferase activity"/>
    <property type="evidence" value="ECO:0007669"/>
    <property type="project" value="UniProtKB-UniRule"/>
</dbReference>
<dbReference type="InterPro" id="IPR036968">
    <property type="entry name" value="Enolpyruvate_Tfrase_sf"/>
</dbReference>
<dbReference type="HAMAP" id="MF_00111">
    <property type="entry name" value="MurA"/>
    <property type="match status" value="1"/>
</dbReference>
<keyword evidence="8 12" id="KW-0131">Cell cycle</keyword>
<keyword evidence="16" id="KW-1185">Reference proteome</keyword>
<dbReference type="FunFam" id="3.65.10.10:FF:000001">
    <property type="entry name" value="UDP-N-acetylglucosamine 1-carboxyvinyltransferase"/>
    <property type="match status" value="1"/>
</dbReference>
<sequence length="420" mass="44454">MDKIVIKGGQALHGEVLASGAKNAALPILASALLADGTSTYRNVPDLADVATMLKVLRTMGCDAERDKETTDVCRVGVNGHITPEAPYDLVKTMRASVLVLGPLVARFGRARVSMPGGCAIGARPIDQHLKGLKALGADIHLTEGYVEATAKQLKGGTVNFDVITVTGTENVMMAAVLAKGRTLMENCAREPEVEELAKVLNKMGARIEGAGTSSIIIEGVDGLKPVEHAILPDRIEAGTLLVAAAISGGDVLVKRVVPEHMDALVEKLREAGCTITTEGSGLRCKAPQRLDAVNITTTEHPGFPTDMQAQLMALMSVSQGTSVISENIFENRFMHVPELHRLGADITIQGPTAVVKGVKGLSGAPVMATDLRASASLILAGLRAEGRTDVSRVYHLDRGYERLERKLSALGADIRREKA</sequence>
<dbReference type="NCBIfam" id="NF006873">
    <property type="entry name" value="PRK09369.1"/>
    <property type="match status" value="1"/>
</dbReference>
<evidence type="ECO:0000256" key="9">
    <source>
        <dbReference type="ARBA" id="ARBA00023316"/>
    </source>
</evidence>
<dbReference type="Proteomes" id="UP000198717">
    <property type="component" value="Unassembled WGS sequence"/>
</dbReference>
<evidence type="ECO:0000256" key="6">
    <source>
        <dbReference type="ARBA" id="ARBA00022960"/>
    </source>
</evidence>
<evidence type="ECO:0000256" key="12">
    <source>
        <dbReference type="HAMAP-Rule" id="MF_00111"/>
    </source>
</evidence>
<dbReference type="CDD" id="cd01555">
    <property type="entry name" value="UdpNAET"/>
    <property type="match status" value="1"/>
</dbReference>
<feature type="binding site" evidence="12">
    <location>
        <begin position="22"/>
        <end position="23"/>
    </location>
    <ligand>
        <name>phosphoenolpyruvate</name>
        <dbReference type="ChEBI" id="CHEBI:58702"/>
    </ligand>
</feature>
<dbReference type="EMBL" id="BJVY01000022">
    <property type="protein sequence ID" value="GEL72195.1"/>
    <property type="molecule type" value="Genomic_DNA"/>
</dbReference>
<comment type="caution">
    <text evidence="14">The sequence shown here is derived from an EMBL/GenBank/DDBJ whole genome shotgun (WGS) entry which is preliminary data.</text>
</comment>
<dbReference type="InterPro" id="IPR050068">
    <property type="entry name" value="MurA_subfamily"/>
</dbReference>
<comment type="function">
    <text evidence="12">Cell wall formation. Adds enolpyruvyl to UDP-N-acetylglucosamine.</text>
</comment>
<name>A0A511HFE9_9BACT</name>
<evidence type="ECO:0000256" key="10">
    <source>
        <dbReference type="ARBA" id="ARBA00038367"/>
    </source>
</evidence>
<dbReference type="RefSeq" id="WP_090493148.1">
    <property type="nucleotide sequence ID" value="NZ_BJVY01000022.1"/>
</dbReference>
<feature type="binding site" evidence="12">
    <location>
        <position position="95"/>
    </location>
    <ligand>
        <name>UDP-N-acetyl-alpha-D-glucosamine</name>
        <dbReference type="ChEBI" id="CHEBI:57705"/>
    </ligand>
</feature>
<keyword evidence="12" id="KW-0670">Pyruvate</keyword>
<feature type="active site" description="Proton donor" evidence="12">
    <location>
        <position position="119"/>
    </location>
</feature>
<evidence type="ECO:0000256" key="8">
    <source>
        <dbReference type="ARBA" id="ARBA00023306"/>
    </source>
</evidence>
<dbReference type="GO" id="GO:0008360">
    <property type="term" value="P:regulation of cell shape"/>
    <property type="evidence" value="ECO:0007669"/>
    <property type="project" value="UniProtKB-KW"/>
</dbReference>
<dbReference type="PANTHER" id="PTHR43783">
    <property type="entry name" value="UDP-N-ACETYLGLUCOSAMINE 1-CARBOXYVINYLTRANSFERASE"/>
    <property type="match status" value="1"/>
</dbReference>
<dbReference type="EC" id="2.5.1.7" evidence="12"/>
<evidence type="ECO:0000256" key="11">
    <source>
        <dbReference type="ARBA" id="ARBA00047527"/>
    </source>
</evidence>
<evidence type="ECO:0000313" key="16">
    <source>
        <dbReference type="Proteomes" id="UP000198717"/>
    </source>
</evidence>
<dbReference type="GO" id="GO:0019277">
    <property type="term" value="P:UDP-N-acetylgalactosamine biosynthetic process"/>
    <property type="evidence" value="ECO:0007669"/>
    <property type="project" value="InterPro"/>
</dbReference>